<keyword evidence="3" id="KW-0804">Transcription</keyword>
<protein>
    <submittedName>
        <fullName evidence="6">MarR family winged helix-turn-helix transcriptional regulator</fullName>
    </submittedName>
</protein>
<name>A0ABZ2FGL6_9MICO</name>
<dbReference type="PRINTS" id="PR00598">
    <property type="entry name" value="HTHMARR"/>
</dbReference>
<dbReference type="PANTHER" id="PTHR33164:SF57">
    <property type="entry name" value="MARR-FAMILY TRANSCRIPTIONAL REGULATOR"/>
    <property type="match status" value="1"/>
</dbReference>
<evidence type="ECO:0000259" key="5">
    <source>
        <dbReference type="PROSITE" id="PS50995"/>
    </source>
</evidence>
<dbReference type="SUPFAM" id="SSF46785">
    <property type="entry name" value="Winged helix' DNA-binding domain"/>
    <property type="match status" value="1"/>
</dbReference>
<dbReference type="Gene3D" id="1.10.10.10">
    <property type="entry name" value="Winged helix-like DNA-binding domain superfamily/Winged helix DNA-binding domain"/>
    <property type="match status" value="1"/>
</dbReference>
<dbReference type="PROSITE" id="PS50995">
    <property type="entry name" value="HTH_MARR_2"/>
    <property type="match status" value="1"/>
</dbReference>
<keyword evidence="2" id="KW-0238">DNA-binding</keyword>
<dbReference type="InterPro" id="IPR036390">
    <property type="entry name" value="WH_DNA-bd_sf"/>
</dbReference>
<keyword evidence="1" id="KW-0805">Transcription regulation</keyword>
<dbReference type="SMART" id="SM00347">
    <property type="entry name" value="HTH_MARR"/>
    <property type="match status" value="1"/>
</dbReference>
<evidence type="ECO:0000313" key="6">
    <source>
        <dbReference type="EMBL" id="WWF06478.1"/>
    </source>
</evidence>
<dbReference type="PROSITE" id="PS01117">
    <property type="entry name" value="HTH_MARR_1"/>
    <property type="match status" value="1"/>
</dbReference>
<keyword evidence="7" id="KW-1185">Reference proteome</keyword>
<organism evidence="6 7">
    <name type="scientific">Janibacter terrae</name>
    <dbReference type="NCBI Taxonomy" id="103817"/>
    <lineage>
        <taxon>Bacteria</taxon>
        <taxon>Bacillati</taxon>
        <taxon>Actinomycetota</taxon>
        <taxon>Actinomycetes</taxon>
        <taxon>Micrococcales</taxon>
        <taxon>Intrasporangiaceae</taxon>
        <taxon>Janibacter</taxon>
    </lineage>
</organism>
<dbReference type="InterPro" id="IPR023187">
    <property type="entry name" value="Tscrpt_reg_MarR-type_CS"/>
</dbReference>
<evidence type="ECO:0000256" key="4">
    <source>
        <dbReference type="SAM" id="MobiDB-lite"/>
    </source>
</evidence>
<evidence type="ECO:0000256" key="3">
    <source>
        <dbReference type="ARBA" id="ARBA00023163"/>
    </source>
</evidence>
<evidence type="ECO:0000313" key="7">
    <source>
        <dbReference type="Proteomes" id="UP001381003"/>
    </source>
</evidence>
<dbReference type="InterPro" id="IPR036388">
    <property type="entry name" value="WH-like_DNA-bd_sf"/>
</dbReference>
<evidence type="ECO:0000256" key="1">
    <source>
        <dbReference type="ARBA" id="ARBA00023015"/>
    </source>
</evidence>
<dbReference type="Pfam" id="PF01047">
    <property type="entry name" value="MarR"/>
    <property type="match status" value="1"/>
</dbReference>
<feature type="domain" description="HTH marR-type" evidence="5">
    <location>
        <begin position="9"/>
        <end position="146"/>
    </location>
</feature>
<dbReference type="InterPro" id="IPR039422">
    <property type="entry name" value="MarR/SlyA-like"/>
</dbReference>
<feature type="region of interest" description="Disordered" evidence="4">
    <location>
        <begin position="151"/>
        <end position="170"/>
    </location>
</feature>
<proteinExistence type="predicted"/>
<dbReference type="RefSeq" id="WP_338539046.1">
    <property type="nucleotide sequence ID" value="NZ_CP104874.1"/>
</dbReference>
<gene>
    <name evidence="6" type="ORF">N5P18_06290</name>
</gene>
<dbReference type="InterPro" id="IPR000835">
    <property type="entry name" value="HTH_MarR-typ"/>
</dbReference>
<dbReference type="EMBL" id="CP104874">
    <property type="protein sequence ID" value="WWF06478.1"/>
    <property type="molecule type" value="Genomic_DNA"/>
</dbReference>
<dbReference type="PANTHER" id="PTHR33164">
    <property type="entry name" value="TRANSCRIPTIONAL REGULATOR, MARR FAMILY"/>
    <property type="match status" value="1"/>
</dbReference>
<sequence>MHATTPAVAVHLQETLGRVFGLFSKMVLRRQSLDPQAMSRTDYALLGTLEHCPSEPGIRISKVAEALGHDLSTISRRVTHLESHGFVERLPDPTDGRASTIRLSPTGQQTLSDERGNRAGLLGQILADWPEEDLEDLDRLLTRLAADLAADAQSVAHPPSPLQSTGRTAS</sequence>
<reference evidence="6 7" key="1">
    <citation type="submission" date="2022-09" db="EMBL/GenBank/DDBJ databases">
        <title>Complete genome sequence of Janibacter terrae strain COS04-44, PCL-degrading bacteria isolated from oil spilled coast.</title>
        <authorList>
            <person name="Park H."/>
            <person name="Kim J.Y."/>
            <person name="An S.H."/>
            <person name="Lee C.M."/>
            <person name="Weon H.-Y."/>
        </authorList>
    </citation>
    <scope>NUCLEOTIDE SEQUENCE [LARGE SCALE GENOMIC DNA]</scope>
    <source>
        <strain evidence="6 7">COS04-44</strain>
    </source>
</reference>
<accession>A0ABZ2FGL6</accession>
<dbReference type="Proteomes" id="UP001381003">
    <property type="component" value="Chromosome"/>
</dbReference>
<evidence type="ECO:0000256" key="2">
    <source>
        <dbReference type="ARBA" id="ARBA00023125"/>
    </source>
</evidence>